<name>A0AB39ZFU2_DROSZ</name>
<organism evidence="3 4">
    <name type="scientific">Drosophila suzukii</name>
    <name type="common">Spotted-wing drosophila fruit fly</name>
    <dbReference type="NCBI Taxonomy" id="28584"/>
    <lineage>
        <taxon>Eukaryota</taxon>
        <taxon>Metazoa</taxon>
        <taxon>Ecdysozoa</taxon>
        <taxon>Arthropoda</taxon>
        <taxon>Hexapoda</taxon>
        <taxon>Insecta</taxon>
        <taxon>Pterygota</taxon>
        <taxon>Neoptera</taxon>
        <taxon>Endopterygota</taxon>
        <taxon>Diptera</taxon>
        <taxon>Brachycera</taxon>
        <taxon>Muscomorpha</taxon>
        <taxon>Ephydroidea</taxon>
        <taxon>Drosophilidae</taxon>
        <taxon>Drosophila</taxon>
        <taxon>Sophophora</taxon>
    </lineage>
</organism>
<feature type="chain" id="PRO_5047511686" description="Secreted protein" evidence="2">
    <location>
        <begin position="21"/>
        <end position="103"/>
    </location>
</feature>
<reference evidence="4" key="1">
    <citation type="submission" date="2025-08" db="UniProtKB">
        <authorList>
            <consortium name="RefSeq"/>
        </authorList>
    </citation>
    <scope>IDENTIFICATION</scope>
</reference>
<evidence type="ECO:0008006" key="5">
    <source>
        <dbReference type="Google" id="ProtNLM"/>
    </source>
</evidence>
<accession>A0AB39ZFU2</accession>
<evidence type="ECO:0000313" key="4">
    <source>
        <dbReference type="RefSeq" id="XP_016934680.3"/>
    </source>
</evidence>
<evidence type="ECO:0000256" key="2">
    <source>
        <dbReference type="SAM" id="SignalP"/>
    </source>
</evidence>
<evidence type="ECO:0000313" key="3">
    <source>
        <dbReference type="Proteomes" id="UP001652628"/>
    </source>
</evidence>
<evidence type="ECO:0000256" key="1">
    <source>
        <dbReference type="SAM" id="MobiDB-lite"/>
    </source>
</evidence>
<protein>
    <recommendedName>
        <fullName evidence="5">Secreted protein</fullName>
    </recommendedName>
</protein>
<dbReference type="GeneID" id="108013371"/>
<feature type="signal peptide" evidence="2">
    <location>
        <begin position="1"/>
        <end position="20"/>
    </location>
</feature>
<gene>
    <name evidence="4" type="primary">LOC108013371</name>
</gene>
<feature type="region of interest" description="Disordered" evidence="1">
    <location>
        <begin position="41"/>
        <end position="70"/>
    </location>
</feature>
<proteinExistence type="predicted"/>
<keyword evidence="2" id="KW-0732">Signal</keyword>
<dbReference type="Proteomes" id="UP001652628">
    <property type="component" value="Chromosome 3"/>
</dbReference>
<dbReference type="AlphaFoldDB" id="A0AB39ZFU2"/>
<feature type="compositionally biased region" description="Polar residues" evidence="1">
    <location>
        <begin position="41"/>
        <end position="69"/>
    </location>
</feature>
<dbReference type="RefSeq" id="XP_016934680.3">
    <property type="nucleotide sequence ID" value="XM_017079191.4"/>
</dbReference>
<keyword evidence="3" id="KW-1185">Reference proteome</keyword>
<sequence length="103" mass="10949">MRSLIVFALLAFLAVAFVAARPAGDEESYSLAVVDIPALDSTSNVEGSTDQESTTSEASAVENESTTGASAEKHIRPFWPRFGGHGPVVIRHHPGFETILPVL</sequence>